<protein>
    <submittedName>
        <fullName evidence="2">NAD-dependent epimerase/dehydratase</fullName>
    </submittedName>
</protein>
<name>A0A0G0LM41_9BACT</name>
<accession>A0A0G0LM41</accession>
<dbReference type="EMBL" id="LBVW01000023">
    <property type="protein sequence ID" value="KKQ92978.1"/>
    <property type="molecule type" value="Genomic_DNA"/>
</dbReference>
<dbReference type="Pfam" id="PF01370">
    <property type="entry name" value="Epimerase"/>
    <property type="match status" value="1"/>
</dbReference>
<dbReference type="PANTHER" id="PTHR43245">
    <property type="entry name" value="BIFUNCTIONAL POLYMYXIN RESISTANCE PROTEIN ARNA"/>
    <property type="match status" value="1"/>
</dbReference>
<dbReference type="Gene3D" id="3.40.50.720">
    <property type="entry name" value="NAD(P)-binding Rossmann-like Domain"/>
    <property type="match status" value="1"/>
</dbReference>
<dbReference type="STRING" id="1618573.UT19_C0023G0003"/>
<dbReference type="InterPro" id="IPR001509">
    <property type="entry name" value="Epimerase_deHydtase"/>
</dbReference>
<dbReference type="Proteomes" id="UP000034932">
    <property type="component" value="Unassembled WGS sequence"/>
</dbReference>
<reference evidence="2 3" key="1">
    <citation type="journal article" date="2015" name="Nature">
        <title>rRNA introns, odd ribosomes, and small enigmatic genomes across a large radiation of phyla.</title>
        <authorList>
            <person name="Brown C.T."/>
            <person name="Hug L.A."/>
            <person name="Thomas B.C."/>
            <person name="Sharon I."/>
            <person name="Castelle C.J."/>
            <person name="Singh A."/>
            <person name="Wilkins M.J."/>
            <person name="Williams K.H."/>
            <person name="Banfield J.F."/>
        </authorList>
    </citation>
    <scope>NUCLEOTIDE SEQUENCE [LARGE SCALE GENOMIC DNA]</scope>
</reference>
<dbReference type="CDD" id="cd08946">
    <property type="entry name" value="SDR_e"/>
    <property type="match status" value="1"/>
</dbReference>
<evidence type="ECO:0000313" key="3">
    <source>
        <dbReference type="Proteomes" id="UP000034932"/>
    </source>
</evidence>
<dbReference type="SUPFAM" id="SSF51735">
    <property type="entry name" value="NAD(P)-binding Rossmann-fold domains"/>
    <property type="match status" value="1"/>
</dbReference>
<organism evidence="2 3">
    <name type="scientific">Candidatus Woesebacteria bacterium GW2011_GWB1_39_10b</name>
    <dbReference type="NCBI Taxonomy" id="1618573"/>
    <lineage>
        <taxon>Bacteria</taxon>
        <taxon>Candidatus Woeseibacteriota</taxon>
    </lineage>
</organism>
<proteinExistence type="predicted"/>
<dbReference type="InterPro" id="IPR050177">
    <property type="entry name" value="Lipid_A_modif_metabolic_enz"/>
</dbReference>
<evidence type="ECO:0000259" key="1">
    <source>
        <dbReference type="Pfam" id="PF01370"/>
    </source>
</evidence>
<dbReference type="InterPro" id="IPR036291">
    <property type="entry name" value="NAD(P)-bd_dom_sf"/>
</dbReference>
<gene>
    <name evidence="2" type="ORF">UT19_C0023G0003</name>
</gene>
<dbReference type="AlphaFoldDB" id="A0A0G0LM41"/>
<comment type="caution">
    <text evidence="2">The sequence shown here is derived from an EMBL/GenBank/DDBJ whole genome shotgun (WGS) entry which is preliminary data.</text>
</comment>
<feature type="domain" description="NAD-dependent epimerase/dehydratase" evidence="1">
    <location>
        <begin position="2"/>
        <end position="136"/>
    </location>
</feature>
<evidence type="ECO:0000313" key="2">
    <source>
        <dbReference type="EMBL" id="KKQ92978.1"/>
    </source>
</evidence>
<sequence length="213" mass="24479">MILITGAKGFIGSFLLFFLGKRGHDVKGIDEEILDIKKLRPHFKDAEFVVHLAAKLSPEQTEKRPHDFFQVNVAGTMNVVNLCIEYGCKLINTSSITTNTEYGISKVLSEEMVRLYVKHQGLRAVTIRPCIIYDENGGSRYPYISKHYPLGKLVEDIENIIIHDNFRKYKVYTVGGLGQKIYFEEIDLLKKKIKLKFHLIKEKAKKIIKDYKG</sequence>